<sequence length="49" mass="6062">PGVIVRRPPPPPPRYEVVPRPRRGYVWAPGRWVWYQRGYVWRRGGWRRH</sequence>
<accession>A0A371Z3N4</accession>
<evidence type="ECO:0000313" key="1">
    <source>
        <dbReference type="EMBL" id="RFD21104.1"/>
    </source>
</evidence>
<dbReference type="EMBL" id="QUWV01000021">
    <property type="protein sequence ID" value="RFD21104.1"/>
    <property type="molecule type" value="Genomic_DNA"/>
</dbReference>
<reference evidence="1 2" key="1">
    <citation type="submission" date="2018-08" db="EMBL/GenBank/DDBJ databases">
        <title>Komagataeibacter sp. AV 382.</title>
        <authorList>
            <person name="Skraban J."/>
            <person name="Trcek J."/>
        </authorList>
    </citation>
    <scope>NUCLEOTIDE SEQUENCE [LARGE SCALE GENOMIC DNA]</scope>
    <source>
        <strain evidence="1 2">AV 382</strain>
    </source>
</reference>
<evidence type="ECO:0008006" key="3">
    <source>
        <dbReference type="Google" id="ProtNLM"/>
    </source>
</evidence>
<organism evidence="1 2">
    <name type="scientific">Komagataeibacter melaceti</name>
    <dbReference type="NCBI Taxonomy" id="2766577"/>
    <lineage>
        <taxon>Bacteria</taxon>
        <taxon>Pseudomonadati</taxon>
        <taxon>Pseudomonadota</taxon>
        <taxon>Alphaproteobacteria</taxon>
        <taxon>Acetobacterales</taxon>
        <taxon>Acetobacteraceae</taxon>
        <taxon>Komagataeibacter</taxon>
    </lineage>
</organism>
<proteinExistence type="predicted"/>
<dbReference type="Pfam" id="PF12779">
    <property type="entry name" value="WXXGXW"/>
    <property type="match status" value="1"/>
</dbReference>
<evidence type="ECO:0000313" key="2">
    <source>
        <dbReference type="Proteomes" id="UP000262371"/>
    </source>
</evidence>
<comment type="caution">
    <text evidence="1">The sequence shown here is derived from an EMBL/GenBank/DDBJ whole genome shotgun (WGS) entry which is preliminary data.</text>
</comment>
<keyword evidence="2" id="KW-1185">Reference proteome</keyword>
<dbReference type="Proteomes" id="UP000262371">
    <property type="component" value="Unassembled WGS sequence"/>
</dbReference>
<gene>
    <name evidence="1" type="ORF">DY926_02575</name>
</gene>
<protein>
    <recommendedName>
        <fullName evidence="3">YXWGXW repeat-containing protein</fullName>
    </recommendedName>
</protein>
<feature type="non-terminal residue" evidence="1">
    <location>
        <position position="1"/>
    </location>
</feature>
<dbReference type="InterPro" id="IPR024447">
    <property type="entry name" value="YXWGXW_rpt"/>
</dbReference>
<dbReference type="AlphaFoldDB" id="A0A371Z3N4"/>
<name>A0A371Z3N4_9PROT</name>